<dbReference type="AlphaFoldDB" id="A0A2T5GTC1"/>
<name>A0A2T5GTC1_9SPHN</name>
<dbReference type="RefSeq" id="WP_167398767.1">
    <property type="nucleotide sequence ID" value="NZ_QAOG01000001.1"/>
</dbReference>
<evidence type="ECO:0000313" key="2">
    <source>
        <dbReference type="EMBL" id="PTQ62567.1"/>
    </source>
</evidence>
<dbReference type="InterPro" id="IPR007345">
    <property type="entry name" value="Polysacch_pyruvyl_Trfase"/>
</dbReference>
<keyword evidence="2" id="KW-0808">Transferase</keyword>
<gene>
    <name evidence="2" type="ORF">C8J26_0848</name>
</gene>
<protein>
    <submittedName>
        <fullName evidence="2">Polysaccharide pyruvyl transferase</fullName>
    </submittedName>
</protein>
<organism evidence="2 3">
    <name type="scientific">Sphingomonas aurantiaca</name>
    <dbReference type="NCBI Taxonomy" id="185949"/>
    <lineage>
        <taxon>Bacteria</taxon>
        <taxon>Pseudomonadati</taxon>
        <taxon>Pseudomonadota</taxon>
        <taxon>Alphaproteobacteria</taxon>
        <taxon>Sphingomonadales</taxon>
        <taxon>Sphingomonadaceae</taxon>
        <taxon>Sphingomonas</taxon>
    </lineage>
</organism>
<keyword evidence="3" id="KW-1185">Reference proteome</keyword>
<dbReference type="GO" id="GO:0016740">
    <property type="term" value="F:transferase activity"/>
    <property type="evidence" value="ECO:0007669"/>
    <property type="project" value="UniProtKB-KW"/>
</dbReference>
<dbReference type="EMBL" id="QAOG01000001">
    <property type="protein sequence ID" value="PTQ62567.1"/>
    <property type="molecule type" value="Genomic_DNA"/>
</dbReference>
<comment type="caution">
    <text evidence="2">The sequence shown here is derived from an EMBL/GenBank/DDBJ whole genome shotgun (WGS) entry which is preliminary data.</text>
</comment>
<evidence type="ECO:0000313" key="3">
    <source>
        <dbReference type="Proteomes" id="UP000244189"/>
    </source>
</evidence>
<feature type="domain" description="Polysaccharide pyruvyl transferase" evidence="1">
    <location>
        <begin position="75"/>
        <end position="313"/>
    </location>
</feature>
<dbReference type="Pfam" id="PF04230">
    <property type="entry name" value="PS_pyruv_trans"/>
    <property type="match status" value="1"/>
</dbReference>
<reference evidence="2 3" key="1">
    <citation type="submission" date="2018-04" db="EMBL/GenBank/DDBJ databases">
        <title>Genomic Encyclopedia of Type Strains, Phase III (KMG-III): the genomes of soil and plant-associated and newly described type strains.</title>
        <authorList>
            <person name="Whitman W."/>
        </authorList>
    </citation>
    <scope>NUCLEOTIDE SEQUENCE [LARGE SCALE GENOMIC DNA]</scope>
    <source>
        <strain evidence="2 3">MA101b</strain>
    </source>
</reference>
<evidence type="ECO:0000259" key="1">
    <source>
        <dbReference type="Pfam" id="PF04230"/>
    </source>
</evidence>
<sequence length="387" mass="40576">MAVSKPRRRIAILPNLSIRQLGDAGRVPTADAATLTEALGGNAGNVAYVDGLVASLADSHMITWSTPPEIVRATADIIVVACANQLGDHVDLAGWAARLAAFGLPVLLVGLGAQAPGLGASLDLKPGTRAALDVVAAAAGTAPAMLVRGAYTAEILARNGYASTVIGCPSLFLSPTRDLGARIAARVAAGLGPRPAIAAGHQHHADMAPEHRLIAAAERDDGCYVVQHPATMIALARSDPADMQGAEFAMLAQRLLPGLTPAQVVAWGRRRAFVFTDSQNWMSFLHRYDYAIGPRFHGVALAIQAERPGVVLHVDSRTREMAETMAIPTQPFDDAPLSDLRDVVANAWTPGTGAAFDTRRATLARVFRTALEAHGITVSARLAALSR</sequence>
<proteinExistence type="predicted"/>
<accession>A0A2T5GTC1</accession>
<dbReference type="Proteomes" id="UP000244189">
    <property type="component" value="Unassembled WGS sequence"/>
</dbReference>